<feature type="non-terminal residue" evidence="2">
    <location>
        <position position="124"/>
    </location>
</feature>
<gene>
    <name evidence="2" type="ORF">IPOD504_LOCUS2170</name>
</gene>
<evidence type="ECO:0000313" key="3">
    <source>
        <dbReference type="Proteomes" id="UP000837857"/>
    </source>
</evidence>
<feature type="compositionally biased region" description="Basic residues" evidence="1">
    <location>
        <begin position="49"/>
        <end position="63"/>
    </location>
</feature>
<accession>A0ABN8HTU7</accession>
<feature type="region of interest" description="Disordered" evidence="1">
    <location>
        <begin position="35"/>
        <end position="72"/>
    </location>
</feature>
<protein>
    <submittedName>
        <fullName evidence="2">Uncharacterized protein</fullName>
    </submittedName>
</protein>
<dbReference type="EMBL" id="OW152823">
    <property type="protein sequence ID" value="CAH2039980.1"/>
    <property type="molecule type" value="Genomic_DNA"/>
</dbReference>
<organism evidence="2 3">
    <name type="scientific">Iphiclides podalirius</name>
    <name type="common">scarce swallowtail</name>
    <dbReference type="NCBI Taxonomy" id="110791"/>
    <lineage>
        <taxon>Eukaryota</taxon>
        <taxon>Metazoa</taxon>
        <taxon>Ecdysozoa</taxon>
        <taxon>Arthropoda</taxon>
        <taxon>Hexapoda</taxon>
        <taxon>Insecta</taxon>
        <taxon>Pterygota</taxon>
        <taxon>Neoptera</taxon>
        <taxon>Endopterygota</taxon>
        <taxon>Lepidoptera</taxon>
        <taxon>Glossata</taxon>
        <taxon>Ditrysia</taxon>
        <taxon>Papilionoidea</taxon>
        <taxon>Papilionidae</taxon>
        <taxon>Papilioninae</taxon>
        <taxon>Iphiclides</taxon>
    </lineage>
</organism>
<feature type="compositionally biased region" description="Polar residues" evidence="1">
    <location>
        <begin position="35"/>
        <end position="47"/>
    </location>
</feature>
<evidence type="ECO:0000313" key="2">
    <source>
        <dbReference type="EMBL" id="CAH2039980.1"/>
    </source>
</evidence>
<sequence length="124" mass="13795">MLIESKLMAFEARLFPDKAIRPPLGEKIVTRPSTLSTTIQQPASVPSQHKIKKPKLRKKKKPIHPPVIDLPPVDAPVLQASTPAMTNSWADVAKKAKIQNVGSNRASRQEKRKLKVLVPQNLQL</sequence>
<proteinExistence type="predicted"/>
<name>A0ABN8HTU7_9NEOP</name>
<reference evidence="2" key="1">
    <citation type="submission" date="2022-03" db="EMBL/GenBank/DDBJ databases">
        <authorList>
            <person name="Martin H S."/>
        </authorList>
    </citation>
    <scope>NUCLEOTIDE SEQUENCE</scope>
</reference>
<evidence type="ECO:0000256" key="1">
    <source>
        <dbReference type="SAM" id="MobiDB-lite"/>
    </source>
</evidence>
<dbReference type="Proteomes" id="UP000837857">
    <property type="component" value="Chromosome 11"/>
</dbReference>
<keyword evidence="3" id="KW-1185">Reference proteome</keyword>